<dbReference type="EMBL" id="LR901840">
    <property type="protein sequence ID" value="CAD7249488.1"/>
    <property type="molecule type" value="Genomic_DNA"/>
</dbReference>
<dbReference type="GO" id="GO:0016491">
    <property type="term" value="F:oxidoreductase activity"/>
    <property type="evidence" value="ECO:0007669"/>
    <property type="project" value="UniProtKB-KW"/>
</dbReference>
<evidence type="ECO:0000256" key="2">
    <source>
        <dbReference type="RuleBase" id="RU000363"/>
    </source>
</evidence>
<evidence type="ECO:0000256" key="1">
    <source>
        <dbReference type="ARBA" id="ARBA00023002"/>
    </source>
</evidence>
<dbReference type="InterPro" id="IPR036291">
    <property type="entry name" value="NAD(P)-bd_dom_sf"/>
</dbReference>
<keyword evidence="3" id="KW-0812">Transmembrane</keyword>
<gene>
    <name evidence="4" type="ORF">DSTB1V02_LOCUS9283</name>
</gene>
<dbReference type="SUPFAM" id="SSF51735">
    <property type="entry name" value="NAD(P)-binding Rossmann-fold domains"/>
    <property type="match status" value="2"/>
</dbReference>
<dbReference type="InterPro" id="IPR002347">
    <property type="entry name" value="SDR_fam"/>
</dbReference>
<comment type="similarity">
    <text evidence="2">Belongs to the short-chain dehydrogenases/reductases (SDR) family.</text>
</comment>
<organism evidence="4">
    <name type="scientific">Darwinula stevensoni</name>
    <dbReference type="NCBI Taxonomy" id="69355"/>
    <lineage>
        <taxon>Eukaryota</taxon>
        <taxon>Metazoa</taxon>
        <taxon>Ecdysozoa</taxon>
        <taxon>Arthropoda</taxon>
        <taxon>Crustacea</taxon>
        <taxon>Oligostraca</taxon>
        <taxon>Ostracoda</taxon>
        <taxon>Podocopa</taxon>
        <taxon>Podocopida</taxon>
        <taxon>Darwinulocopina</taxon>
        <taxon>Darwinuloidea</taxon>
        <taxon>Darwinulidae</taxon>
        <taxon>Darwinula</taxon>
    </lineage>
</organism>
<evidence type="ECO:0008006" key="6">
    <source>
        <dbReference type="Google" id="ProtNLM"/>
    </source>
</evidence>
<keyword evidence="5" id="KW-1185">Reference proteome</keyword>
<protein>
    <recommendedName>
        <fullName evidence="6">Dehydrogenase/reductase SDR family member 7</fullName>
    </recommendedName>
</protein>
<dbReference type="PROSITE" id="PS00061">
    <property type="entry name" value="ADH_SHORT"/>
    <property type="match status" value="1"/>
</dbReference>
<dbReference type="Pfam" id="PF00106">
    <property type="entry name" value="adh_short"/>
    <property type="match status" value="2"/>
</dbReference>
<dbReference type="PRINTS" id="PR00081">
    <property type="entry name" value="GDHRDH"/>
</dbReference>
<keyword evidence="3" id="KW-1133">Transmembrane helix</keyword>
<feature type="transmembrane region" description="Helical" evidence="3">
    <location>
        <begin position="259"/>
        <end position="278"/>
    </location>
</feature>
<dbReference type="PANTHER" id="PTHR44269">
    <property type="entry name" value="DEHYDROGENASE/REDUCTASE SDR FAMILY MEMBER 7-RELATED"/>
    <property type="match status" value="1"/>
</dbReference>
<dbReference type="OrthoDB" id="47007at2759"/>
<keyword evidence="1" id="KW-0560">Oxidoreductase</keyword>
<dbReference type="PANTHER" id="PTHR44269:SF2">
    <property type="entry name" value="DEHYDROGENASE_REDUCTASE SDR FAMILY MEMBER 7"/>
    <property type="match status" value="1"/>
</dbReference>
<dbReference type="FunFam" id="3.40.50.720:FF:000084">
    <property type="entry name" value="Short-chain dehydrogenase reductase"/>
    <property type="match status" value="1"/>
</dbReference>
<keyword evidence="3" id="KW-0472">Membrane</keyword>
<proteinExistence type="inferred from homology"/>
<reference evidence="4" key="1">
    <citation type="submission" date="2020-11" db="EMBL/GenBank/DDBJ databases">
        <authorList>
            <person name="Tran Van P."/>
        </authorList>
    </citation>
    <scope>NUCLEOTIDE SEQUENCE</scope>
</reference>
<evidence type="ECO:0000256" key="3">
    <source>
        <dbReference type="SAM" id="Phobius"/>
    </source>
</evidence>
<feature type="transmembrane region" description="Helical" evidence="3">
    <location>
        <begin position="6"/>
        <end position="24"/>
    </location>
</feature>
<dbReference type="InterPro" id="IPR020904">
    <property type="entry name" value="Sc_DH/Rdtase_CS"/>
</dbReference>
<dbReference type="PRINTS" id="PR00080">
    <property type="entry name" value="SDRFAMILY"/>
</dbReference>
<sequence>MLLCVTLYLGGIIFILFILLNINCDPPLYFYKYFRKSPEVLKGKVAWITGAGSGIGKQLALSLAKVGTKLVLHSLQGEDLESVRALCLEAAQGRLSEEDFLIIYGDVAGFGIQEIWVEKVLRHFKKVDILINNAGLSAFQTVFESSSNMVRRLFDANFFGSIWLTKALLPHFRQRKTGHIVVLSSVLAFFSTPNSSAYCASKQAIRGFYDSLRVEEAKHGIKVTILFPGGVKTNIIRNFLKKDGVTINMVRKNLFSQDMLVCAALCLSGIALILFLLLKIDCDPLLYFCKYFGKSPDESANLSFHNHLEALRGKVVWITGAGSGIGRQLAFALAKVGAKLVLHSLQGEDLDSVRTVCLENAQGRLSDEDILLIHGDVAHFDMHEKWVEQVLLHFGKVRHY</sequence>
<dbReference type="InterPro" id="IPR053011">
    <property type="entry name" value="SDR_family_member_7"/>
</dbReference>
<evidence type="ECO:0000313" key="5">
    <source>
        <dbReference type="Proteomes" id="UP000677054"/>
    </source>
</evidence>
<evidence type="ECO:0000313" key="4">
    <source>
        <dbReference type="EMBL" id="CAD7249488.1"/>
    </source>
</evidence>
<dbReference type="Proteomes" id="UP000677054">
    <property type="component" value="Unassembled WGS sequence"/>
</dbReference>
<name>A0A7R9FNL5_9CRUS</name>
<accession>A0A7R9FNL5</accession>
<dbReference type="EMBL" id="CAJPEV010002323">
    <property type="protein sequence ID" value="CAG0896525.1"/>
    <property type="molecule type" value="Genomic_DNA"/>
</dbReference>
<dbReference type="Gene3D" id="3.40.50.720">
    <property type="entry name" value="NAD(P)-binding Rossmann-like Domain"/>
    <property type="match status" value="2"/>
</dbReference>
<dbReference type="AlphaFoldDB" id="A0A7R9FNL5"/>